<feature type="transmembrane region" description="Helical" evidence="1">
    <location>
        <begin position="32"/>
        <end position="50"/>
    </location>
</feature>
<evidence type="ECO:0000313" key="4">
    <source>
        <dbReference type="Proteomes" id="UP001597201"/>
    </source>
</evidence>
<proteinExistence type="predicted"/>
<feature type="transmembrane region" description="Helical" evidence="1">
    <location>
        <begin position="83"/>
        <end position="100"/>
    </location>
</feature>
<keyword evidence="1" id="KW-0472">Membrane</keyword>
<dbReference type="Pfam" id="PF00892">
    <property type="entry name" value="EamA"/>
    <property type="match status" value="1"/>
</dbReference>
<sequence length="101" mass="11734">MSYLYLALAISFTAFGQFFYKKYTKDHKFSHLVIALLLFLLIPILNFLALRSIKIDIVYMLTSLTILIVVFLSRIFFNENIDRKTLVGISFIILGLICYTI</sequence>
<accession>A0ABW3Y4B5</accession>
<feature type="domain" description="EamA" evidence="2">
    <location>
        <begin position="7"/>
        <end position="99"/>
    </location>
</feature>
<dbReference type="RefSeq" id="WP_377178864.1">
    <property type="nucleotide sequence ID" value="NZ_JBHTMY010000003.1"/>
</dbReference>
<organism evidence="3 4">
    <name type="scientific">Namhaeicola litoreus</name>
    <dbReference type="NCBI Taxonomy" id="1052145"/>
    <lineage>
        <taxon>Bacteria</taxon>
        <taxon>Pseudomonadati</taxon>
        <taxon>Bacteroidota</taxon>
        <taxon>Flavobacteriia</taxon>
        <taxon>Flavobacteriales</taxon>
        <taxon>Flavobacteriaceae</taxon>
        <taxon>Namhaeicola</taxon>
    </lineage>
</organism>
<comment type="caution">
    <text evidence="3">The sequence shown here is derived from an EMBL/GenBank/DDBJ whole genome shotgun (WGS) entry which is preliminary data.</text>
</comment>
<dbReference type="EMBL" id="JBHTMY010000003">
    <property type="protein sequence ID" value="MFD1316083.1"/>
    <property type="molecule type" value="Genomic_DNA"/>
</dbReference>
<name>A0ABW3Y4B5_9FLAO</name>
<reference evidence="4" key="1">
    <citation type="journal article" date="2019" name="Int. J. Syst. Evol. Microbiol.">
        <title>The Global Catalogue of Microorganisms (GCM) 10K type strain sequencing project: providing services to taxonomists for standard genome sequencing and annotation.</title>
        <authorList>
            <consortium name="The Broad Institute Genomics Platform"/>
            <consortium name="The Broad Institute Genome Sequencing Center for Infectious Disease"/>
            <person name="Wu L."/>
            <person name="Ma J."/>
        </authorList>
    </citation>
    <scope>NUCLEOTIDE SEQUENCE [LARGE SCALE GENOMIC DNA]</scope>
    <source>
        <strain evidence="4">CCUG 61485</strain>
    </source>
</reference>
<evidence type="ECO:0000313" key="3">
    <source>
        <dbReference type="EMBL" id="MFD1316083.1"/>
    </source>
</evidence>
<keyword evidence="1" id="KW-0812">Transmembrane</keyword>
<feature type="transmembrane region" description="Helical" evidence="1">
    <location>
        <begin position="57"/>
        <end position="77"/>
    </location>
</feature>
<keyword evidence="1" id="KW-1133">Transmembrane helix</keyword>
<keyword evidence="4" id="KW-1185">Reference proteome</keyword>
<dbReference type="Proteomes" id="UP001597201">
    <property type="component" value="Unassembled WGS sequence"/>
</dbReference>
<gene>
    <name evidence="3" type="ORF">ACFQ39_10675</name>
</gene>
<dbReference type="InterPro" id="IPR000620">
    <property type="entry name" value="EamA_dom"/>
</dbReference>
<dbReference type="SUPFAM" id="SSF103481">
    <property type="entry name" value="Multidrug resistance efflux transporter EmrE"/>
    <property type="match status" value="1"/>
</dbReference>
<protein>
    <submittedName>
        <fullName evidence="3">SMR family transporter</fullName>
    </submittedName>
</protein>
<evidence type="ECO:0000256" key="1">
    <source>
        <dbReference type="SAM" id="Phobius"/>
    </source>
</evidence>
<dbReference type="InterPro" id="IPR037185">
    <property type="entry name" value="EmrE-like"/>
</dbReference>
<dbReference type="Gene3D" id="1.10.3730.20">
    <property type="match status" value="1"/>
</dbReference>
<evidence type="ECO:0000259" key="2">
    <source>
        <dbReference type="Pfam" id="PF00892"/>
    </source>
</evidence>